<evidence type="ECO:0000313" key="2">
    <source>
        <dbReference type="EMBL" id="MBW0516143.1"/>
    </source>
</evidence>
<dbReference type="EMBL" id="AVOT02025073">
    <property type="protein sequence ID" value="MBW0516143.1"/>
    <property type="molecule type" value="Genomic_DNA"/>
</dbReference>
<name>A0A9Q3HSW7_9BASI</name>
<feature type="compositionally biased region" description="Basic and acidic residues" evidence="1">
    <location>
        <begin position="133"/>
        <end position="144"/>
    </location>
</feature>
<gene>
    <name evidence="2" type="ORF">O181_055858</name>
</gene>
<protein>
    <submittedName>
        <fullName evidence="2">Uncharacterized protein</fullName>
    </submittedName>
</protein>
<comment type="caution">
    <text evidence="2">The sequence shown here is derived from an EMBL/GenBank/DDBJ whole genome shotgun (WGS) entry which is preliminary data.</text>
</comment>
<dbReference type="AlphaFoldDB" id="A0A9Q3HSW7"/>
<dbReference type="Proteomes" id="UP000765509">
    <property type="component" value="Unassembled WGS sequence"/>
</dbReference>
<organism evidence="2 3">
    <name type="scientific">Austropuccinia psidii MF-1</name>
    <dbReference type="NCBI Taxonomy" id="1389203"/>
    <lineage>
        <taxon>Eukaryota</taxon>
        <taxon>Fungi</taxon>
        <taxon>Dikarya</taxon>
        <taxon>Basidiomycota</taxon>
        <taxon>Pucciniomycotina</taxon>
        <taxon>Pucciniomycetes</taxon>
        <taxon>Pucciniales</taxon>
        <taxon>Sphaerophragmiaceae</taxon>
        <taxon>Austropuccinia</taxon>
    </lineage>
</organism>
<reference evidence="2" key="1">
    <citation type="submission" date="2021-03" db="EMBL/GenBank/DDBJ databases">
        <title>Draft genome sequence of rust myrtle Austropuccinia psidii MF-1, a brazilian biotype.</title>
        <authorList>
            <person name="Quecine M.C."/>
            <person name="Pachon D.M.R."/>
            <person name="Bonatelli M.L."/>
            <person name="Correr F.H."/>
            <person name="Franceschini L.M."/>
            <person name="Leite T.F."/>
            <person name="Margarido G.R.A."/>
            <person name="Almeida C.A."/>
            <person name="Ferrarezi J.A."/>
            <person name="Labate C.A."/>
        </authorList>
    </citation>
    <scope>NUCLEOTIDE SEQUENCE</scope>
    <source>
        <strain evidence="2">MF-1</strain>
    </source>
</reference>
<feature type="compositionally biased region" description="Basic and acidic residues" evidence="1">
    <location>
        <begin position="52"/>
        <end position="67"/>
    </location>
</feature>
<accession>A0A9Q3HSW7</accession>
<feature type="compositionally biased region" description="Basic and acidic residues" evidence="1">
    <location>
        <begin position="97"/>
        <end position="107"/>
    </location>
</feature>
<keyword evidence="3" id="KW-1185">Reference proteome</keyword>
<feature type="region of interest" description="Disordered" evidence="1">
    <location>
        <begin position="52"/>
        <end position="167"/>
    </location>
</feature>
<evidence type="ECO:0000256" key="1">
    <source>
        <dbReference type="SAM" id="MobiDB-lite"/>
    </source>
</evidence>
<feature type="compositionally biased region" description="Low complexity" evidence="1">
    <location>
        <begin position="118"/>
        <end position="132"/>
    </location>
</feature>
<proteinExistence type="predicted"/>
<evidence type="ECO:0000313" key="3">
    <source>
        <dbReference type="Proteomes" id="UP000765509"/>
    </source>
</evidence>
<sequence>MDLDQEIQLINSKHKNVSPKDRDKWRIPELPPFAKAGVLTSAKSLDRHNEFISSSEEFHAPRKDRGPSEGLETHVLQRTSPTDEILSKKPKNFPRGPKKEVGPKKEQQPCGSYSSLHKQGSASKSAKKGQQSPKEKSEGQEKGKGKGKIQVEQALPTELHNSKEKKTAMDNVFNMARTLMEFKKKEEQRMNQSFPMK</sequence>